<dbReference type="AlphaFoldDB" id="A0AAD8P8D1"/>
<dbReference type="PANTHER" id="PTHR13149">
    <property type="entry name" value="VACUOLAR PROTEIN SORTING-ASSOCIATED PROTEIN VPS25"/>
    <property type="match status" value="1"/>
</dbReference>
<dbReference type="InterPro" id="IPR014041">
    <property type="entry name" value="ESCRT-II_cplx_Vps25-sub_N"/>
</dbReference>
<dbReference type="Pfam" id="PF05871">
    <property type="entry name" value="ESCRT-II"/>
    <property type="match status" value="1"/>
</dbReference>
<dbReference type="GO" id="GO:0005198">
    <property type="term" value="F:structural molecule activity"/>
    <property type="evidence" value="ECO:0007669"/>
    <property type="project" value="TreeGrafter"/>
</dbReference>
<dbReference type="EMBL" id="JAVEPI010000004">
    <property type="protein sequence ID" value="KAK1442455.1"/>
    <property type="molecule type" value="Genomic_DNA"/>
</dbReference>
<protein>
    <submittedName>
        <fullName evidence="1">Uncharacterized protein</fullName>
    </submittedName>
</protein>
<dbReference type="PANTHER" id="PTHR13149:SF0">
    <property type="entry name" value="VACUOLAR PROTEIN-SORTING-ASSOCIATED PROTEIN 25"/>
    <property type="match status" value="1"/>
</dbReference>
<sequence>MEPQPLGIYDGFRNFPPLYTEQINDVTLSKQLAIWESFIRSSFGENELFTINVDDNDHVPFKNTVIQRMISRNFMILIAQHMVERGYAYYYHKIKSYCKTHGCSIWGSLFISKKFRASILRNIHDEECIRISSSVGESENAISTLKVKRDLLIDHAIAIGVFGKTIEETANDVLTYIKTQISANQVETPYYLFLGERDATKPFRLWPEEHIAIIISTLAMQKRILVTSCLNDDINTLDSKHVGLQYTKS</sequence>
<dbReference type="InterPro" id="IPR008570">
    <property type="entry name" value="ESCRT-II_cplx_Vps25-sub"/>
</dbReference>
<dbReference type="SUPFAM" id="SSF46785">
    <property type="entry name" value="Winged helix' DNA-binding domain"/>
    <property type="match status" value="1"/>
</dbReference>
<accession>A0AAD8P8D1</accession>
<organism evidence="1 2">
    <name type="scientific">Babesia gibsoni</name>
    <dbReference type="NCBI Taxonomy" id="33632"/>
    <lineage>
        <taxon>Eukaryota</taxon>
        <taxon>Sar</taxon>
        <taxon>Alveolata</taxon>
        <taxon>Apicomplexa</taxon>
        <taxon>Aconoidasida</taxon>
        <taxon>Piroplasmida</taxon>
        <taxon>Babesiidae</taxon>
        <taxon>Babesia</taxon>
    </lineage>
</organism>
<reference evidence="1" key="1">
    <citation type="submission" date="2023-08" db="EMBL/GenBank/DDBJ databases">
        <title>Draft sequence of the Babesia gibsoni genome.</title>
        <authorList>
            <person name="Yamagishi J.Y."/>
            <person name="Xuan X.X."/>
        </authorList>
    </citation>
    <scope>NUCLEOTIDE SEQUENCE</scope>
    <source>
        <strain evidence="1">Azabu</strain>
    </source>
</reference>
<gene>
    <name evidence="1" type="ORF">BgAZ_404850</name>
</gene>
<name>A0AAD8P8D1_BABGI</name>
<dbReference type="GO" id="GO:0042803">
    <property type="term" value="F:protein homodimerization activity"/>
    <property type="evidence" value="ECO:0007669"/>
    <property type="project" value="TreeGrafter"/>
</dbReference>
<comment type="caution">
    <text evidence="1">The sequence shown here is derived from an EMBL/GenBank/DDBJ whole genome shotgun (WGS) entry which is preliminary data.</text>
</comment>
<proteinExistence type="predicted"/>
<evidence type="ECO:0000313" key="1">
    <source>
        <dbReference type="EMBL" id="KAK1442455.1"/>
    </source>
</evidence>
<keyword evidence="2" id="KW-1185">Reference proteome</keyword>
<dbReference type="GO" id="GO:0043328">
    <property type="term" value="P:protein transport to vacuole involved in ubiquitin-dependent protein catabolic process via the multivesicular body sorting pathway"/>
    <property type="evidence" value="ECO:0007669"/>
    <property type="project" value="TreeGrafter"/>
</dbReference>
<dbReference type="InterPro" id="IPR036390">
    <property type="entry name" value="WH_DNA-bd_sf"/>
</dbReference>
<dbReference type="GO" id="GO:0000814">
    <property type="term" value="C:ESCRT II complex"/>
    <property type="evidence" value="ECO:0007669"/>
    <property type="project" value="InterPro"/>
</dbReference>
<dbReference type="Gene3D" id="1.10.10.570">
    <property type="entry name" value="Winged helix' DNA-binding domain. Chain C. Domain 1"/>
    <property type="match status" value="1"/>
</dbReference>
<evidence type="ECO:0000313" key="2">
    <source>
        <dbReference type="Proteomes" id="UP001230268"/>
    </source>
</evidence>
<dbReference type="Proteomes" id="UP001230268">
    <property type="component" value="Unassembled WGS sequence"/>
</dbReference>